<evidence type="ECO:0000256" key="1">
    <source>
        <dbReference type="SAM" id="Phobius"/>
    </source>
</evidence>
<dbReference type="AlphaFoldDB" id="A0A174ULC3"/>
<evidence type="ECO:0000313" key="3">
    <source>
        <dbReference type="Proteomes" id="UP000095563"/>
    </source>
</evidence>
<reference evidence="2 3" key="1">
    <citation type="submission" date="2015-09" db="EMBL/GenBank/DDBJ databases">
        <authorList>
            <consortium name="Pathogen Informatics"/>
        </authorList>
    </citation>
    <scope>NUCLEOTIDE SEQUENCE [LARGE SCALE GENOMIC DNA]</scope>
    <source>
        <strain evidence="2 3">2789STDY5834956</strain>
    </source>
</reference>
<dbReference type="EMBL" id="CZBO01000005">
    <property type="protein sequence ID" value="CUQ20515.1"/>
    <property type="molecule type" value="Genomic_DNA"/>
</dbReference>
<dbReference type="Proteomes" id="UP000095563">
    <property type="component" value="Unassembled WGS sequence"/>
</dbReference>
<dbReference type="Pfam" id="PF10096">
    <property type="entry name" value="DUF2334"/>
    <property type="match status" value="1"/>
</dbReference>
<keyword evidence="1" id="KW-0812">Transmembrane</keyword>
<accession>A0A174ULC3</accession>
<sequence>MTMMYRCFRKSIIFISFITILSISMINVSAYASNNNDKILILYDTYKQYAGKNNELGYINNIAISTGNIVDIANIKSYKDNSIYNYNKIIILCNLEGSIKEDLKENIKKFNGDIFWVGKNYGEFKNQKKISHIDLDDLNRSSEEKLFNAFGYRNDFNKNRYILIDNVTPFIDLNDLVDKISYLYQNGIQFVISTIPVFENTNFNAMQRYAEVLRYAESRGGTIIMHNPYLEVENAPAEDIISKCIIGYKNYLDYWVYPVALDMPKAYLYRDDMKPLLSKSNTIFLQEGEDTGILDFASFQNNKFSNVIQKINYENINKSSYKDFENTAICIDNKNSYKDFKKIVSNLIDNGIYFNNPSYINSKVTLGNDVLVSGGSGIYLNNKPVTQNTFINEKDFKESILKDNKKIEPPKEEEKYINISSPRKVIVVVAIIACIIFLVIVILSRKIDRKKYFK</sequence>
<dbReference type="InterPro" id="IPR018763">
    <property type="entry name" value="DUF2334"/>
</dbReference>
<organism evidence="2 3">
    <name type="scientific">Clostridium baratii</name>
    <dbReference type="NCBI Taxonomy" id="1561"/>
    <lineage>
        <taxon>Bacteria</taxon>
        <taxon>Bacillati</taxon>
        <taxon>Bacillota</taxon>
        <taxon>Clostridia</taxon>
        <taxon>Eubacteriales</taxon>
        <taxon>Clostridiaceae</taxon>
        <taxon>Clostridium</taxon>
    </lineage>
</organism>
<keyword evidence="1" id="KW-1133">Transmembrane helix</keyword>
<protein>
    <submittedName>
        <fullName evidence="2">Uncharacterized protein conserved in bacteria</fullName>
    </submittedName>
</protein>
<proteinExistence type="predicted"/>
<keyword evidence="1" id="KW-0472">Membrane</keyword>
<gene>
    <name evidence="2" type="ORF">ERS852568_02324</name>
</gene>
<evidence type="ECO:0000313" key="2">
    <source>
        <dbReference type="EMBL" id="CUQ20515.1"/>
    </source>
</evidence>
<feature type="transmembrane region" description="Helical" evidence="1">
    <location>
        <begin position="425"/>
        <end position="444"/>
    </location>
</feature>
<name>A0A174ULC3_9CLOT</name>